<dbReference type="Gene3D" id="2.60.40.420">
    <property type="entry name" value="Cupredoxins - blue copper proteins"/>
    <property type="match status" value="1"/>
</dbReference>
<sequence>TLDSSQKRSDVDKDFILMFSVVDENLSWYLEENIEMFCSDRNATKDLVNNVDEEFRESNLMH</sequence>
<evidence type="ECO:0000313" key="2">
    <source>
        <dbReference type="Proteomes" id="UP001529510"/>
    </source>
</evidence>
<feature type="non-terminal residue" evidence="1">
    <location>
        <position position="62"/>
    </location>
</feature>
<comment type="caution">
    <text evidence="1">The sequence shown here is derived from an EMBL/GenBank/DDBJ whole genome shotgun (WGS) entry which is preliminary data.</text>
</comment>
<evidence type="ECO:0000313" key="1">
    <source>
        <dbReference type="EMBL" id="KAL0173384.1"/>
    </source>
</evidence>
<reference evidence="1 2" key="1">
    <citation type="submission" date="2024-05" db="EMBL/GenBank/DDBJ databases">
        <title>Genome sequencing and assembly of Indian major carp, Cirrhinus mrigala (Hamilton, 1822).</title>
        <authorList>
            <person name="Mohindra V."/>
            <person name="Chowdhury L.M."/>
            <person name="Lal K."/>
            <person name="Jena J.K."/>
        </authorList>
    </citation>
    <scope>NUCLEOTIDE SEQUENCE [LARGE SCALE GENOMIC DNA]</scope>
    <source>
        <strain evidence="1">CM1030</strain>
        <tissue evidence="1">Blood</tissue>
    </source>
</reference>
<accession>A0ABD0PH75</accession>
<keyword evidence="2" id="KW-1185">Reference proteome</keyword>
<protein>
    <submittedName>
        <fullName evidence="1">Uncharacterized protein</fullName>
    </submittedName>
</protein>
<dbReference type="SUPFAM" id="SSF49503">
    <property type="entry name" value="Cupredoxins"/>
    <property type="match status" value="1"/>
</dbReference>
<feature type="non-terminal residue" evidence="1">
    <location>
        <position position="1"/>
    </location>
</feature>
<gene>
    <name evidence="1" type="ORF">M9458_029352</name>
</gene>
<dbReference type="InterPro" id="IPR008972">
    <property type="entry name" value="Cupredoxin"/>
</dbReference>
<organism evidence="1 2">
    <name type="scientific">Cirrhinus mrigala</name>
    <name type="common">Mrigala</name>
    <dbReference type="NCBI Taxonomy" id="683832"/>
    <lineage>
        <taxon>Eukaryota</taxon>
        <taxon>Metazoa</taxon>
        <taxon>Chordata</taxon>
        <taxon>Craniata</taxon>
        <taxon>Vertebrata</taxon>
        <taxon>Euteleostomi</taxon>
        <taxon>Actinopterygii</taxon>
        <taxon>Neopterygii</taxon>
        <taxon>Teleostei</taxon>
        <taxon>Ostariophysi</taxon>
        <taxon>Cypriniformes</taxon>
        <taxon>Cyprinidae</taxon>
        <taxon>Labeoninae</taxon>
        <taxon>Labeonini</taxon>
        <taxon>Cirrhinus</taxon>
    </lineage>
</organism>
<dbReference type="Proteomes" id="UP001529510">
    <property type="component" value="Unassembled WGS sequence"/>
</dbReference>
<proteinExistence type="predicted"/>
<name>A0ABD0PH75_CIRMR</name>
<dbReference type="EMBL" id="JAMKFB020000015">
    <property type="protein sequence ID" value="KAL0173384.1"/>
    <property type="molecule type" value="Genomic_DNA"/>
</dbReference>
<dbReference type="AlphaFoldDB" id="A0ABD0PH75"/>